<dbReference type="KEGG" id="eac:EAL2_c05480"/>
<gene>
    <name evidence="2" type="ORF">EAL2_c05480</name>
</gene>
<reference evidence="2 3" key="1">
    <citation type="journal article" date="2014" name="Genome Announc.">
        <title>Complete Genome Sequence of Amino Acid-Utilizing Eubacterium acidaminophilum al-2 (DSM 3953).</title>
        <authorList>
            <person name="Poehlein A."/>
            <person name="Andreesen J.R."/>
            <person name="Daniel R."/>
        </authorList>
    </citation>
    <scope>NUCLEOTIDE SEQUENCE [LARGE SCALE GENOMIC DNA]</scope>
    <source>
        <strain evidence="2 3">DSM 3953</strain>
    </source>
</reference>
<dbReference type="STRING" id="1286171.EAL2_c05480"/>
<dbReference type="Pfam" id="PF20612">
    <property type="entry name" value="SHOCT_2"/>
    <property type="match status" value="1"/>
</dbReference>
<dbReference type="InterPro" id="IPR046749">
    <property type="entry name" value="SHOCT_2"/>
</dbReference>
<evidence type="ECO:0000313" key="3">
    <source>
        <dbReference type="Proteomes" id="UP000019591"/>
    </source>
</evidence>
<keyword evidence="3" id="KW-1185">Reference proteome</keyword>
<dbReference type="AlphaFoldDB" id="W8T4R5"/>
<accession>W8T4R5</accession>
<organism evidence="2 3">
    <name type="scientific">Peptoclostridium acidaminophilum DSM 3953</name>
    <dbReference type="NCBI Taxonomy" id="1286171"/>
    <lineage>
        <taxon>Bacteria</taxon>
        <taxon>Bacillati</taxon>
        <taxon>Bacillota</taxon>
        <taxon>Clostridia</taxon>
        <taxon>Peptostreptococcales</taxon>
        <taxon>Peptoclostridiaceae</taxon>
        <taxon>Peptoclostridium</taxon>
    </lineage>
</organism>
<evidence type="ECO:0000313" key="2">
    <source>
        <dbReference type="EMBL" id="AHM55850.1"/>
    </source>
</evidence>
<protein>
    <recommendedName>
        <fullName evidence="1">SHOCT-like domain-containing protein</fullName>
    </recommendedName>
</protein>
<dbReference type="RefSeq" id="WP_242842484.1">
    <property type="nucleotide sequence ID" value="NZ_CP007452.1"/>
</dbReference>
<name>W8T4R5_PEPAC</name>
<dbReference type="Proteomes" id="UP000019591">
    <property type="component" value="Chromosome"/>
</dbReference>
<dbReference type="PATRIC" id="fig|1286171.3.peg.490"/>
<dbReference type="EMBL" id="CP007452">
    <property type="protein sequence ID" value="AHM55850.1"/>
    <property type="molecule type" value="Genomic_DNA"/>
</dbReference>
<proteinExistence type="predicted"/>
<feature type="domain" description="SHOCT-like" evidence="1">
    <location>
        <begin position="47"/>
        <end position="97"/>
    </location>
</feature>
<evidence type="ECO:0000259" key="1">
    <source>
        <dbReference type="Pfam" id="PF20612"/>
    </source>
</evidence>
<sequence length="101" mass="11628">MKAPIKAFRKGVNQLNEQHKEEISLNSMRLATGTEEVIPFSPHVKLTDEQLLNEIDYWRSTKLLKNLLQEGFISDFEFNKIDALNREAFSPILAQLMPSNP</sequence>
<dbReference type="HOGENOM" id="CLU_2287286_0_0_9"/>